<name>A0A8H5FSE9_9AGAR</name>
<dbReference type="PANTHER" id="PTHR12436:SF3">
    <property type="entry name" value="GERMINAL-CENTER ASSOCIATED NUCLEAR PROTEIN"/>
    <property type="match status" value="1"/>
</dbReference>
<feature type="compositionally biased region" description="Low complexity" evidence="1">
    <location>
        <begin position="673"/>
        <end position="685"/>
    </location>
</feature>
<proteinExistence type="predicted"/>
<evidence type="ECO:0000313" key="3">
    <source>
        <dbReference type="EMBL" id="KAF5347441.1"/>
    </source>
</evidence>
<gene>
    <name evidence="3" type="ORF">D9756_011112</name>
</gene>
<dbReference type="InterPro" id="IPR005062">
    <property type="entry name" value="SAC3/GANP/THP3_conserved"/>
</dbReference>
<dbReference type="EMBL" id="JAACJO010000025">
    <property type="protein sequence ID" value="KAF5347441.1"/>
    <property type="molecule type" value="Genomic_DNA"/>
</dbReference>
<feature type="compositionally biased region" description="Gly residues" evidence="1">
    <location>
        <begin position="14"/>
        <end position="25"/>
    </location>
</feature>
<feature type="region of interest" description="Disordered" evidence="1">
    <location>
        <begin position="1096"/>
        <end position="1135"/>
    </location>
</feature>
<feature type="compositionally biased region" description="Low complexity" evidence="1">
    <location>
        <begin position="808"/>
        <end position="819"/>
    </location>
</feature>
<feature type="compositionally biased region" description="Polar residues" evidence="1">
    <location>
        <begin position="583"/>
        <end position="593"/>
    </location>
</feature>
<dbReference type="InterPro" id="IPR045107">
    <property type="entry name" value="SAC3/GANP/THP3"/>
</dbReference>
<feature type="compositionally biased region" description="Pro residues" evidence="1">
    <location>
        <begin position="770"/>
        <end position="780"/>
    </location>
</feature>
<feature type="region of interest" description="Disordered" evidence="1">
    <location>
        <begin position="746"/>
        <end position="860"/>
    </location>
</feature>
<evidence type="ECO:0000259" key="2">
    <source>
        <dbReference type="Pfam" id="PF03399"/>
    </source>
</evidence>
<feature type="compositionally biased region" description="Basic and acidic residues" evidence="1">
    <location>
        <begin position="1108"/>
        <end position="1118"/>
    </location>
</feature>
<dbReference type="Proteomes" id="UP000559027">
    <property type="component" value="Unassembled WGS sequence"/>
</dbReference>
<feature type="region of interest" description="Disordered" evidence="1">
    <location>
        <begin position="626"/>
        <end position="710"/>
    </location>
</feature>
<dbReference type="GO" id="GO:0070390">
    <property type="term" value="C:transcription export complex 2"/>
    <property type="evidence" value="ECO:0007669"/>
    <property type="project" value="TreeGrafter"/>
</dbReference>
<feature type="region of interest" description="Disordered" evidence="1">
    <location>
        <begin position="1"/>
        <end position="96"/>
    </location>
</feature>
<dbReference type="GO" id="GO:0006406">
    <property type="term" value="P:mRNA export from nucleus"/>
    <property type="evidence" value="ECO:0007669"/>
    <property type="project" value="TreeGrafter"/>
</dbReference>
<sequence length="1705" mass="185092">MNSTYTHGPPRTIRGGGVGGGGGGRGHSRNRQWTANTGPSSTTGTGHGTEGERWERGGAPGRGSGRGRGGPRGRGAIPGRKFPNQTLRNNYPARPTTTTTTVAANVNSHQDMKEEDMFDATHHDDEEEEGDDAEEFEFPEIHEPEFETQEEREKFYQELVKAREAERKRAIAEGKMDDPLVPKRLEDAITMVGTCMDMCPRFERYRRERENNLFEWETIPGTKRVDHKRAVKMYERAAGDKTLPSDLRPPKVLKASRTLDYLFHDLLPRGGFSQTYTFIRDRSRSVRNDFTMQHESGPIAIECHGRCARFHILALHFERDKPGFSVALEEQQLMNSMSNRYFMLIYILTLTPLPTALQSLKEFYDEQRSSYTSPNELEMRVYHRLIHIRDQRERHEELPPHITSDPVFKLTTFFRQRVQQNSAPITKTSTLLVDAEAMRLFGELAGVLGERGNTVMIYLVACLLERLFGKDTIEDIENIRGSLRIQDVIDGKVDGEGEIGERESGGGFVEEDGDMEMGEGEEEENFVEDDHAVYEEVHEPAPATGVFSAPTSFFAQQPAAATSAFANLASAGPTSVFGGRTFGATTTSTQPTSVFGIPPPQKVEEPKPLSQQQPLSIFGAASRKSLADAPPIDGGDTPGDTKNSGEISGLFSTSPQPSTGFGGAFSSAPNPFGTQAQAGTTATKAPASFFGAPPTGSVKEEQGQEQGKGIPLFFGKQPALNPSAQAFVPLSGSIFGANTAGGSSGGAQMGGFGFGPTPSPAPVVQQPSTAPTPPPAPTPAPTVTTTPTAPPLTRPRKSITPPSLRIDTGSLSTSPTSTPVGKDGLPIIPMPIPPTPSSTATPSRPQQQGEGKPRGLRAEPTVMVVESPKVPPALGRRMPVSLPGTPGATDIAVPHPILGWVGANGESLSLPVTPTGSGSFNTGVSGGMLTPSGSGTLTPGGSVGSVLSPLDMPSFPSGSGLGSASSSPRKLGRGGIGGGGSQSLLTSTLLRRDKGKGKAVDGLVPFSIAIPPPPAPVPSSALVTTGKLAGDEEHVPSNTELKTLASTHYTHLLLSKIWAKWRNKYESAIKWAEAVQSSDAYRNRRAKLKMRRKRRMLEAAEGEEEGQTEEREGERAMVKADASPSSARKRQRKKRISDVFVEPRTDEEIARRFKENRVENQTLWAQGSYLSTIRTYIHSLATTTTTKSLYHSYSDERKRQKPWNMWLSLNPESDSSAIWLERKFDVPKSGRWANENVFEIPIFETSSTSEGMENGMAVITNGKNKSKGREEEAKYTGLIVFECTPTDWVKDDIEKKYCVLDDCSRLRDIMDLLSSKRHYVPSLLILRWGSGDQSKAVVEAEDEFVNMVKKYVDESVLAGYVTLGITTTVNLDSVLGGVLRSVKLDVEGRLVRSMTLRGIFRTFEEEFSNFLIEWLDNCSANGAFDWTLYGHLVQATIGMLNKMGSLVSAMLSKQKRDLLPSFDVDAVNSGNTAYETAFTWLSRVNDQGDTEKIAVDLQSHINIGQVFPARTFIQHLLELTVLRTEKHTNVASSQARQDIPVVDLKAAEELFEAAIQPFQTQLNVALNMSVRRSPRRRSMSEETEGASPEAKRLKIAPSFASSVASALAATQQDVISPPATPYMNGKTHSPSPSIVSDASVALTESATSVSMSGSPPKQVTVAMLRALTKDMKRKYGSLSGSAASGKKAATAVSSPSTPLPYVGRR</sequence>
<feature type="region of interest" description="Disordered" evidence="1">
    <location>
        <begin position="1676"/>
        <end position="1705"/>
    </location>
</feature>
<dbReference type="Gene3D" id="1.25.40.990">
    <property type="match status" value="1"/>
</dbReference>
<feature type="region of interest" description="Disordered" evidence="1">
    <location>
        <begin position="931"/>
        <end position="983"/>
    </location>
</feature>
<evidence type="ECO:0000313" key="4">
    <source>
        <dbReference type="Proteomes" id="UP000559027"/>
    </source>
</evidence>
<dbReference type="Pfam" id="PF03399">
    <property type="entry name" value="SAC3_GANP"/>
    <property type="match status" value="1"/>
</dbReference>
<feature type="compositionally biased region" description="Low complexity" evidence="1">
    <location>
        <begin position="931"/>
        <end position="946"/>
    </location>
</feature>
<dbReference type="OrthoDB" id="264795at2759"/>
<feature type="compositionally biased region" description="Low complexity" evidence="1">
    <location>
        <begin position="1676"/>
        <end position="1694"/>
    </location>
</feature>
<dbReference type="GO" id="GO:0005737">
    <property type="term" value="C:cytoplasm"/>
    <property type="evidence" value="ECO:0007669"/>
    <property type="project" value="TreeGrafter"/>
</dbReference>
<feature type="compositionally biased region" description="Low complexity" evidence="1">
    <location>
        <begin position="837"/>
        <end position="848"/>
    </location>
</feature>
<feature type="region of interest" description="Disordered" evidence="1">
    <location>
        <begin position="583"/>
        <end position="612"/>
    </location>
</feature>
<feature type="domain" description="SAC3/GANP/THP3 conserved" evidence="2">
    <location>
        <begin position="198"/>
        <end position="469"/>
    </location>
</feature>
<dbReference type="PANTHER" id="PTHR12436">
    <property type="entry name" value="80 KDA MCM3-ASSOCIATED PROTEIN"/>
    <property type="match status" value="1"/>
</dbReference>
<feature type="compositionally biased region" description="Low complexity" evidence="1">
    <location>
        <begin position="953"/>
        <end position="968"/>
    </location>
</feature>
<evidence type="ECO:0000256" key="1">
    <source>
        <dbReference type="SAM" id="MobiDB-lite"/>
    </source>
</evidence>
<comment type="caution">
    <text evidence="3">The sequence shown here is derived from an EMBL/GenBank/DDBJ whole genome shotgun (WGS) entry which is preliminary data.</text>
</comment>
<organism evidence="3 4">
    <name type="scientific">Leucocoprinus leucothites</name>
    <dbReference type="NCBI Taxonomy" id="201217"/>
    <lineage>
        <taxon>Eukaryota</taxon>
        <taxon>Fungi</taxon>
        <taxon>Dikarya</taxon>
        <taxon>Basidiomycota</taxon>
        <taxon>Agaricomycotina</taxon>
        <taxon>Agaricomycetes</taxon>
        <taxon>Agaricomycetidae</taxon>
        <taxon>Agaricales</taxon>
        <taxon>Agaricineae</taxon>
        <taxon>Agaricaceae</taxon>
        <taxon>Leucocoprinus</taxon>
    </lineage>
</organism>
<feature type="compositionally biased region" description="Polar residues" evidence="1">
    <location>
        <begin position="640"/>
        <end position="659"/>
    </location>
</feature>
<keyword evidence="4" id="KW-1185">Reference proteome</keyword>
<feature type="compositionally biased region" description="Gly residues" evidence="1">
    <location>
        <begin position="58"/>
        <end position="73"/>
    </location>
</feature>
<accession>A0A8H5FSE9</accession>
<reference evidence="3 4" key="1">
    <citation type="journal article" date="2020" name="ISME J.">
        <title>Uncovering the hidden diversity of litter-decomposition mechanisms in mushroom-forming fungi.</title>
        <authorList>
            <person name="Floudas D."/>
            <person name="Bentzer J."/>
            <person name="Ahren D."/>
            <person name="Johansson T."/>
            <person name="Persson P."/>
            <person name="Tunlid A."/>
        </authorList>
    </citation>
    <scope>NUCLEOTIDE SEQUENCE [LARGE SCALE GENOMIC DNA]</scope>
    <source>
        <strain evidence="3 4">CBS 146.42</strain>
    </source>
</reference>
<protein>
    <recommendedName>
        <fullName evidence="2">SAC3/GANP/THP3 conserved domain-containing protein</fullName>
    </recommendedName>
</protein>